<organism evidence="1 2">
    <name type="scientific">Synechococcus phage Bellamy</name>
    <dbReference type="NCBI Taxonomy" id="2023996"/>
    <lineage>
        <taxon>Viruses</taxon>
        <taxon>Duplodnaviria</taxon>
        <taxon>Heunggongvirae</taxon>
        <taxon>Uroviricota</taxon>
        <taxon>Caudoviricetes</taxon>
        <taxon>Pantevenvirales</taxon>
        <taxon>Kyanoviridae</taxon>
        <taxon>Bellamyvirus</taxon>
        <taxon>Bellamyvirus bellamy</taxon>
    </lineage>
</organism>
<protein>
    <recommendedName>
        <fullName evidence="3">Prolyl 4-hydroxylase alpha subunit Fe(2+) 2OG dioxygenase domain-containing protein</fullName>
    </recommendedName>
</protein>
<evidence type="ECO:0008006" key="3">
    <source>
        <dbReference type="Google" id="ProtNLM"/>
    </source>
</evidence>
<keyword evidence="2" id="KW-1185">Reference proteome</keyword>
<reference evidence="1 2" key="1">
    <citation type="submission" date="2017-06" db="EMBL/GenBank/DDBJ databases">
        <authorList>
            <person name="Kim H.J."/>
            <person name="Triplett B.A."/>
        </authorList>
    </citation>
    <scope>NUCLEOTIDE SEQUENCE [LARGE SCALE GENOMIC DNA]</scope>
</reference>
<dbReference type="KEGG" id="vg:54981410"/>
<gene>
    <name evidence="1" type="primary">80</name>
    <name evidence="1" type="ORF">PBI_BELLAMY_80</name>
</gene>
<name>A0A222YXX0_9CAUD</name>
<accession>A0A222YXX0</accession>
<evidence type="ECO:0000313" key="2">
    <source>
        <dbReference type="Proteomes" id="UP000221247"/>
    </source>
</evidence>
<dbReference type="Proteomes" id="UP000221247">
    <property type="component" value="Segment"/>
</dbReference>
<proteinExistence type="predicted"/>
<sequence length="152" mass="17581">MIDDLSKLSFYSYDDNQNFTNIKGSQFNFVRNKLSLKPRGVTLVENWAKQIIQNKLMFPVEFRFDTWAARLDRDQETLEHDHLYYATFSFVYFVNTPEGASPLVFSTSGRKVKAQPGKLVLFPAPLRHKVPVNKCDNRVTIASNITIIEKTM</sequence>
<evidence type="ECO:0000313" key="1">
    <source>
        <dbReference type="EMBL" id="ASR76125.1"/>
    </source>
</evidence>
<dbReference type="Gene3D" id="2.60.120.620">
    <property type="entry name" value="q2cbj1_9rhob like domain"/>
    <property type="match status" value="1"/>
</dbReference>
<dbReference type="RefSeq" id="YP_009791237.1">
    <property type="nucleotide sequence ID" value="NC_047838.1"/>
</dbReference>
<dbReference type="GeneID" id="54981410"/>
<dbReference type="EMBL" id="MF351863">
    <property type="protein sequence ID" value="ASR76125.1"/>
    <property type="molecule type" value="Genomic_DNA"/>
</dbReference>